<protein>
    <submittedName>
        <fullName evidence="2">Protein translation factor SUI1 like protein</fullName>
    </submittedName>
</protein>
<comment type="caution">
    <text evidence="2">The sequence shown here is derived from an EMBL/GenBank/DDBJ whole genome shotgun (WGS) entry which is preliminary data.</text>
</comment>
<dbReference type="Proteomes" id="UP001516464">
    <property type="component" value="Unassembled WGS sequence"/>
</dbReference>
<organism evidence="2 3">
    <name type="scientific">Astathelohania contejeani</name>
    <dbReference type="NCBI Taxonomy" id="164912"/>
    <lineage>
        <taxon>Eukaryota</taxon>
        <taxon>Fungi</taxon>
        <taxon>Fungi incertae sedis</taxon>
        <taxon>Microsporidia</taxon>
        <taxon>Astathelohaniidae</taxon>
        <taxon>Astathelohania</taxon>
    </lineage>
</organism>
<gene>
    <name evidence="2" type="primary">SUI1</name>
    <name evidence="2" type="ORF">TCON_2015</name>
</gene>
<proteinExistence type="predicted"/>
<accession>A0ABQ7HX61</accession>
<dbReference type="Gene3D" id="3.30.780.10">
    <property type="entry name" value="SUI1-like domain"/>
    <property type="match status" value="1"/>
</dbReference>
<feature type="domain" description="SUI1" evidence="1">
    <location>
        <begin position="28"/>
        <end position="94"/>
    </location>
</feature>
<reference evidence="2 3" key="1">
    <citation type="submission" date="2019-01" db="EMBL/GenBank/DDBJ databases">
        <title>Genomes sequencing and comparative genomics of infectious freshwater microsporidia, Cucumispora dikerogammari and Thelohania contejeani.</title>
        <authorList>
            <person name="Cormier A."/>
            <person name="Giraud I."/>
            <person name="Wattier R."/>
            <person name="Teixeira M."/>
            <person name="Grandjean F."/>
            <person name="Rigaud T."/>
            <person name="Cordaux R."/>
        </authorList>
    </citation>
    <scope>NUCLEOTIDE SEQUENCE [LARGE SCALE GENOMIC DNA]</scope>
    <source>
        <strain evidence="2">T1</strain>
        <tissue evidence="2">Spores</tissue>
    </source>
</reference>
<sequence>MEDEFEFKETSLEGNFGIDAIKKSEQMVHVRIQQLYGRKKLTIIEGVPSKTLPNLFSDLKKSLSCGGKLDKKAGVIQLQGDYSLTIAKELEPYVDGYRVVVHGKRS</sequence>
<keyword evidence="3" id="KW-1185">Reference proteome</keyword>
<name>A0ABQ7HX61_9MICR</name>
<dbReference type="Pfam" id="PF01253">
    <property type="entry name" value="SUI1"/>
    <property type="match status" value="1"/>
</dbReference>
<dbReference type="InterPro" id="IPR001950">
    <property type="entry name" value="SUI1"/>
</dbReference>
<dbReference type="EMBL" id="SBIQ01000183">
    <property type="protein sequence ID" value="KAF7682772.1"/>
    <property type="molecule type" value="Genomic_DNA"/>
</dbReference>
<evidence type="ECO:0000313" key="2">
    <source>
        <dbReference type="EMBL" id="KAF7682772.1"/>
    </source>
</evidence>
<evidence type="ECO:0000313" key="3">
    <source>
        <dbReference type="Proteomes" id="UP001516464"/>
    </source>
</evidence>
<evidence type="ECO:0000259" key="1">
    <source>
        <dbReference type="PROSITE" id="PS50296"/>
    </source>
</evidence>
<dbReference type="SUPFAM" id="SSF55159">
    <property type="entry name" value="eIF1-like"/>
    <property type="match status" value="1"/>
</dbReference>
<dbReference type="PROSITE" id="PS50296">
    <property type="entry name" value="SUI1"/>
    <property type="match status" value="1"/>
</dbReference>
<dbReference type="InterPro" id="IPR036877">
    <property type="entry name" value="SUI1_dom_sf"/>
</dbReference>